<sequence>MTSAAPESGTLGLHFGNRNFDVEDATSIRVHVESLAPHLYLGSDGPLDIRRDLLQQLLSLMNEDIGYQLVEISECEVRIRGVSLQVFLWFRDWVDRNKPLEALDAGNGYDDRYGDCFLIDFYLFAYAPSSDAHLADGRTMKDLRRDLMRCFLRRFERGITPKEVDLRKLYEKAEDDPLVEFTIPMMLHMKLESDIDLNEWAKLTYRCTYVICQMRDKVCLQEQENVLPLKDEELDSLREVIMKLWSEPWWKWEKKHCITLAAHMNQYLRWITWNNNRKVVVE</sequence>
<dbReference type="EMBL" id="MU003698">
    <property type="protein sequence ID" value="KAF2811601.1"/>
    <property type="molecule type" value="Genomic_DNA"/>
</dbReference>
<accession>A0A6A6YS47</accession>
<reference evidence="1 3" key="1">
    <citation type="journal article" date="2020" name="Stud. Mycol.">
        <title>101 Dothideomycetes genomes: a test case for predicting lifestyles and emergence of pathogens.</title>
        <authorList>
            <person name="Haridas S."/>
            <person name="Albert R."/>
            <person name="Binder M."/>
            <person name="Bloem J."/>
            <person name="Labutti K."/>
            <person name="Salamov A."/>
            <person name="Andreopoulos B."/>
            <person name="Baker S."/>
            <person name="Barry K."/>
            <person name="Bills G."/>
            <person name="Bluhm B."/>
            <person name="Cannon C."/>
            <person name="Castanera R."/>
            <person name="Culley D."/>
            <person name="Daum C."/>
            <person name="Ezra D."/>
            <person name="Gonzalez J."/>
            <person name="Henrissat B."/>
            <person name="Kuo A."/>
            <person name="Liang C."/>
            <person name="Lipzen A."/>
            <person name="Lutzoni F."/>
            <person name="Magnuson J."/>
            <person name="Mondo S."/>
            <person name="Nolan M."/>
            <person name="Ohm R."/>
            <person name="Pangilinan J."/>
            <person name="Park H.-J."/>
            <person name="Ramirez L."/>
            <person name="Alfaro M."/>
            <person name="Sun H."/>
            <person name="Tritt A."/>
            <person name="Yoshinaga Y."/>
            <person name="Zwiers L.-H."/>
            <person name="Turgeon B."/>
            <person name="Goodwin S."/>
            <person name="Spatafora J."/>
            <person name="Crous P."/>
            <person name="Grigoriev I."/>
        </authorList>
    </citation>
    <scope>NUCLEOTIDE SEQUENCE</scope>
    <source>
        <strain evidence="1 3">CBS 304.34</strain>
    </source>
</reference>
<name>A0A6A6YS47_9PEZI</name>
<dbReference type="GeneID" id="54466241"/>
<evidence type="ECO:0000313" key="2">
    <source>
        <dbReference type="Proteomes" id="UP000504636"/>
    </source>
</evidence>
<keyword evidence="2" id="KW-1185">Reference proteome</keyword>
<dbReference type="Proteomes" id="UP000504636">
    <property type="component" value="Unplaced"/>
</dbReference>
<reference evidence="3" key="2">
    <citation type="submission" date="2020-04" db="EMBL/GenBank/DDBJ databases">
        <authorList>
            <consortium name="NCBI Genome Project"/>
        </authorList>
    </citation>
    <scope>NUCLEOTIDE SEQUENCE</scope>
    <source>
        <strain evidence="3">CBS 304.34</strain>
    </source>
</reference>
<evidence type="ECO:0000313" key="3">
    <source>
        <dbReference type="RefSeq" id="XP_033578565.1"/>
    </source>
</evidence>
<proteinExistence type="predicted"/>
<evidence type="ECO:0000313" key="1">
    <source>
        <dbReference type="EMBL" id="KAF2811601.1"/>
    </source>
</evidence>
<dbReference type="RefSeq" id="XP_033578565.1">
    <property type="nucleotide sequence ID" value="XM_033725348.1"/>
</dbReference>
<dbReference type="OrthoDB" id="10344144at2759"/>
<reference evidence="3" key="3">
    <citation type="submission" date="2025-04" db="UniProtKB">
        <authorList>
            <consortium name="RefSeq"/>
        </authorList>
    </citation>
    <scope>IDENTIFICATION</scope>
    <source>
        <strain evidence="3">CBS 304.34</strain>
    </source>
</reference>
<protein>
    <submittedName>
        <fullName evidence="1 3">Uncharacterized protein</fullName>
    </submittedName>
</protein>
<dbReference type="AlphaFoldDB" id="A0A6A6YS47"/>
<organism evidence="1">
    <name type="scientific">Mytilinidion resinicola</name>
    <dbReference type="NCBI Taxonomy" id="574789"/>
    <lineage>
        <taxon>Eukaryota</taxon>
        <taxon>Fungi</taxon>
        <taxon>Dikarya</taxon>
        <taxon>Ascomycota</taxon>
        <taxon>Pezizomycotina</taxon>
        <taxon>Dothideomycetes</taxon>
        <taxon>Pleosporomycetidae</taxon>
        <taxon>Mytilinidiales</taxon>
        <taxon>Mytilinidiaceae</taxon>
        <taxon>Mytilinidion</taxon>
    </lineage>
</organism>
<gene>
    <name evidence="1 3" type="ORF">BDZ99DRAFT_518861</name>
</gene>